<evidence type="ECO:0000313" key="7">
    <source>
        <dbReference type="Proteomes" id="UP001257659"/>
    </source>
</evidence>
<dbReference type="Proteomes" id="UP001257659">
    <property type="component" value="Unassembled WGS sequence"/>
</dbReference>
<keyword evidence="2 4" id="KW-0479">Metal-binding</keyword>
<dbReference type="SUPFAM" id="SSF46626">
    <property type="entry name" value="Cytochrome c"/>
    <property type="match status" value="1"/>
</dbReference>
<dbReference type="Pfam" id="PF00034">
    <property type="entry name" value="Cytochrom_C"/>
    <property type="match status" value="1"/>
</dbReference>
<keyword evidence="1 4" id="KW-0349">Heme</keyword>
<dbReference type="EMBL" id="JAVDQA010000003">
    <property type="protein sequence ID" value="MDR6300897.1"/>
    <property type="molecule type" value="Genomic_DNA"/>
</dbReference>
<evidence type="ECO:0000256" key="4">
    <source>
        <dbReference type="PROSITE-ProRule" id="PRU00433"/>
    </source>
</evidence>
<evidence type="ECO:0000256" key="2">
    <source>
        <dbReference type="ARBA" id="ARBA00022723"/>
    </source>
</evidence>
<dbReference type="InterPro" id="IPR009056">
    <property type="entry name" value="Cyt_c-like_dom"/>
</dbReference>
<evidence type="ECO:0000259" key="5">
    <source>
        <dbReference type="PROSITE" id="PS51007"/>
    </source>
</evidence>
<comment type="caution">
    <text evidence="6">The sequence shown here is derived from an EMBL/GenBank/DDBJ whole genome shotgun (WGS) entry which is preliminary data.</text>
</comment>
<reference evidence="6 7" key="1">
    <citation type="submission" date="2023-07" db="EMBL/GenBank/DDBJ databases">
        <title>Genomic Encyclopedia of Type Strains, Phase IV (KMG-IV): sequencing the most valuable type-strain genomes for metagenomic binning, comparative biology and taxonomic classification.</title>
        <authorList>
            <person name="Goeker M."/>
        </authorList>
    </citation>
    <scope>NUCLEOTIDE SEQUENCE [LARGE SCALE GENOMIC DNA]</scope>
    <source>
        <strain evidence="6 7">DSM 102814</strain>
    </source>
</reference>
<gene>
    <name evidence="6" type="ORF">GGR31_001540</name>
</gene>
<keyword evidence="3 4" id="KW-0408">Iron</keyword>
<accession>A0ABU1K7A1</accession>
<keyword evidence="7" id="KW-1185">Reference proteome</keyword>
<dbReference type="PROSITE" id="PS51257">
    <property type="entry name" value="PROKAR_LIPOPROTEIN"/>
    <property type="match status" value="1"/>
</dbReference>
<name>A0ABU1K7A1_9FLAO</name>
<feature type="domain" description="Cytochrome c" evidence="5">
    <location>
        <begin position="40"/>
        <end position="128"/>
    </location>
</feature>
<protein>
    <submittedName>
        <fullName evidence="6">Mono/diheme cytochrome c family protein</fullName>
    </submittedName>
</protein>
<dbReference type="PROSITE" id="PS51007">
    <property type="entry name" value="CYTC"/>
    <property type="match status" value="1"/>
</dbReference>
<dbReference type="Gene3D" id="1.10.760.10">
    <property type="entry name" value="Cytochrome c-like domain"/>
    <property type="match status" value="1"/>
</dbReference>
<dbReference type="InterPro" id="IPR051459">
    <property type="entry name" value="Cytochrome_c-type_DH"/>
</dbReference>
<dbReference type="PANTHER" id="PTHR35008:SF8">
    <property type="entry name" value="ALCOHOL DEHYDROGENASE CYTOCHROME C SUBUNIT"/>
    <property type="match status" value="1"/>
</dbReference>
<sequence>MKFRISVLLILVTITFACKEKKEENYKNPEHNSVSSTEKNPFEKGKKIYTNKCAQCHLANGKGIPKIYPPLANSNWLTEKREESIHAVKYGLNGEITVNGKPFENVMFSLDLSDKEVAEVMNYVMNSWGNKQQKPVTEEEVSAIQK</sequence>
<evidence type="ECO:0000256" key="3">
    <source>
        <dbReference type="ARBA" id="ARBA00023004"/>
    </source>
</evidence>
<proteinExistence type="predicted"/>
<evidence type="ECO:0000256" key="1">
    <source>
        <dbReference type="ARBA" id="ARBA00022617"/>
    </source>
</evidence>
<dbReference type="PANTHER" id="PTHR35008">
    <property type="entry name" value="BLL4482 PROTEIN-RELATED"/>
    <property type="match status" value="1"/>
</dbReference>
<dbReference type="RefSeq" id="WP_309727791.1">
    <property type="nucleotide sequence ID" value="NZ_JAVDQA010000003.1"/>
</dbReference>
<evidence type="ECO:0000313" key="6">
    <source>
        <dbReference type="EMBL" id="MDR6300897.1"/>
    </source>
</evidence>
<dbReference type="InterPro" id="IPR036909">
    <property type="entry name" value="Cyt_c-like_dom_sf"/>
</dbReference>
<organism evidence="6 7">
    <name type="scientific">Mesonia maritima</name>
    <dbReference type="NCBI Taxonomy" id="1793873"/>
    <lineage>
        <taxon>Bacteria</taxon>
        <taxon>Pseudomonadati</taxon>
        <taxon>Bacteroidota</taxon>
        <taxon>Flavobacteriia</taxon>
        <taxon>Flavobacteriales</taxon>
        <taxon>Flavobacteriaceae</taxon>
        <taxon>Mesonia</taxon>
    </lineage>
</organism>